<feature type="compositionally biased region" description="Low complexity" evidence="1">
    <location>
        <begin position="480"/>
        <end position="491"/>
    </location>
</feature>
<comment type="caution">
    <text evidence="2">The sequence shown here is derived from an EMBL/GenBank/DDBJ whole genome shotgun (WGS) entry which is preliminary data.</text>
</comment>
<accession>A0A072Q7B7</accession>
<feature type="compositionally biased region" description="Polar residues" evidence="1">
    <location>
        <begin position="433"/>
        <end position="443"/>
    </location>
</feature>
<dbReference type="STRING" id="1182545.A0A072Q7B7"/>
<dbReference type="OrthoDB" id="2575228at2759"/>
<evidence type="ECO:0008006" key="4">
    <source>
        <dbReference type="Google" id="ProtNLM"/>
    </source>
</evidence>
<dbReference type="RefSeq" id="XP_013266385.1">
    <property type="nucleotide sequence ID" value="XM_013410931.1"/>
</dbReference>
<organism evidence="2 3">
    <name type="scientific">Exophiala aquamarina CBS 119918</name>
    <dbReference type="NCBI Taxonomy" id="1182545"/>
    <lineage>
        <taxon>Eukaryota</taxon>
        <taxon>Fungi</taxon>
        <taxon>Dikarya</taxon>
        <taxon>Ascomycota</taxon>
        <taxon>Pezizomycotina</taxon>
        <taxon>Eurotiomycetes</taxon>
        <taxon>Chaetothyriomycetidae</taxon>
        <taxon>Chaetothyriales</taxon>
        <taxon>Herpotrichiellaceae</taxon>
        <taxon>Exophiala</taxon>
    </lineage>
</organism>
<evidence type="ECO:0000313" key="3">
    <source>
        <dbReference type="Proteomes" id="UP000027920"/>
    </source>
</evidence>
<feature type="compositionally biased region" description="Polar residues" evidence="1">
    <location>
        <begin position="234"/>
        <end position="247"/>
    </location>
</feature>
<feature type="compositionally biased region" description="Basic and acidic residues" evidence="1">
    <location>
        <begin position="281"/>
        <end position="291"/>
    </location>
</feature>
<evidence type="ECO:0000313" key="2">
    <source>
        <dbReference type="EMBL" id="KEF63795.1"/>
    </source>
</evidence>
<feature type="compositionally biased region" description="Pro residues" evidence="1">
    <location>
        <begin position="449"/>
        <end position="460"/>
    </location>
</feature>
<feature type="compositionally biased region" description="Polar residues" evidence="1">
    <location>
        <begin position="322"/>
        <end position="332"/>
    </location>
</feature>
<dbReference type="HOGENOM" id="CLU_462313_0_0_1"/>
<sequence>KSTMSLASSPDYLFRPEEQAMKMLFPNTTEEIDSFDEFFNEEMYKLDAKTESSPEQPLDVEHLLGTEPLFEDDFRLPSFSDSPKHNQSPIQPWREGVWCLEQTKQPRPLVVEKTRRAEIKNPGPVQTMKFSSRDCGESLPPVGFPLIQQTKRLATSPNSTTLNTSNFIRPPYSREVTLSPTPMYSQLPISPKFGHGDISTWQQDFQNFTLRQPQDHISQSPLVSPSRDNRKGVSAQNMNNTVVNQNSSIEMSSPTLGHAYMASKYHHSAIDPILLDPTQSTHDDYQPHHSYESLPATECHNPLRSPPSDSLPSSSSSNHSRGTTTKTANTSISIHSQAFLSPTTMTSHPPLPTLAPEEVYPVLEAPKPQRVPHQLLHHQHHHQTSEGAQHLQTIQTQTSLYDPQACYCLAPSEVGIAMPYPAPAPQQIQRQPVNTSSGLSSAHSLPISSYPPLPPLPPAPAYLFPDSSPFTPRKQRRSPSHSTSPPVSPTTKNIIISPRRTNPHHRSPTRTVTDYTHSRRKSIHKSSPIRGVAQQEPPIPSSTQRARSHSRAPRTPKTPKASSKNGGGGGLMIDFVNFTPKDSAKLLSDVAPSGSSKTRARREMQARENRKKLSEAALKAVKVAGGDVSVFEKAIVM</sequence>
<feature type="non-terminal residue" evidence="2">
    <location>
        <position position="637"/>
    </location>
</feature>
<gene>
    <name evidence="2" type="ORF">A1O9_01773</name>
</gene>
<reference evidence="2 3" key="1">
    <citation type="submission" date="2013-03" db="EMBL/GenBank/DDBJ databases">
        <title>The Genome Sequence of Exophiala aquamarina CBS 119918.</title>
        <authorList>
            <consortium name="The Broad Institute Genomics Platform"/>
            <person name="Cuomo C."/>
            <person name="de Hoog S."/>
            <person name="Gorbushina A."/>
            <person name="Walker B."/>
            <person name="Young S.K."/>
            <person name="Zeng Q."/>
            <person name="Gargeya S."/>
            <person name="Fitzgerald M."/>
            <person name="Haas B."/>
            <person name="Abouelleil A."/>
            <person name="Allen A.W."/>
            <person name="Alvarado L."/>
            <person name="Arachchi H.M."/>
            <person name="Berlin A.M."/>
            <person name="Chapman S.B."/>
            <person name="Gainer-Dewar J."/>
            <person name="Goldberg J."/>
            <person name="Griggs A."/>
            <person name="Gujja S."/>
            <person name="Hansen M."/>
            <person name="Howarth C."/>
            <person name="Imamovic A."/>
            <person name="Ireland A."/>
            <person name="Larimer J."/>
            <person name="McCowan C."/>
            <person name="Murphy C."/>
            <person name="Pearson M."/>
            <person name="Poon T.W."/>
            <person name="Priest M."/>
            <person name="Roberts A."/>
            <person name="Saif S."/>
            <person name="Shea T."/>
            <person name="Sisk P."/>
            <person name="Sykes S."/>
            <person name="Wortman J."/>
            <person name="Nusbaum C."/>
            <person name="Birren B."/>
        </authorList>
    </citation>
    <scope>NUCLEOTIDE SEQUENCE [LARGE SCALE GENOMIC DNA]</scope>
    <source>
        <strain evidence="2 3">CBS 119918</strain>
    </source>
</reference>
<dbReference type="EMBL" id="AMGV01000001">
    <property type="protein sequence ID" value="KEF63795.1"/>
    <property type="molecule type" value="Genomic_DNA"/>
</dbReference>
<proteinExistence type="predicted"/>
<feature type="region of interest" description="Disordered" evidence="1">
    <location>
        <begin position="216"/>
        <end position="247"/>
    </location>
</feature>
<dbReference type="VEuPathDB" id="FungiDB:A1O9_01773"/>
<keyword evidence="3" id="KW-1185">Reference proteome</keyword>
<protein>
    <recommendedName>
        <fullName evidence="4">Developmental regulatory protein wetA</fullName>
    </recommendedName>
</protein>
<feature type="region of interest" description="Disordered" evidence="1">
    <location>
        <begin position="586"/>
        <end position="611"/>
    </location>
</feature>
<evidence type="ECO:0000256" key="1">
    <source>
        <dbReference type="SAM" id="MobiDB-lite"/>
    </source>
</evidence>
<name>A0A072Q7B7_9EURO</name>
<dbReference type="GeneID" id="25276719"/>
<feature type="region of interest" description="Disordered" evidence="1">
    <location>
        <begin position="275"/>
        <end position="332"/>
    </location>
</feature>
<feature type="compositionally biased region" description="Low complexity" evidence="1">
    <location>
        <begin position="302"/>
        <end position="321"/>
    </location>
</feature>
<feature type="non-terminal residue" evidence="2">
    <location>
        <position position="1"/>
    </location>
</feature>
<dbReference type="AlphaFoldDB" id="A0A072Q7B7"/>
<feature type="compositionally biased region" description="Basic and acidic residues" evidence="1">
    <location>
        <begin position="601"/>
        <end position="611"/>
    </location>
</feature>
<feature type="region of interest" description="Disordered" evidence="1">
    <location>
        <begin position="422"/>
        <end position="574"/>
    </location>
</feature>
<dbReference type="Proteomes" id="UP000027920">
    <property type="component" value="Unassembled WGS sequence"/>
</dbReference>